<gene>
    <name evidence="8" type="ORF">TKK_003256</name>
</gene>
<dbReference type="GO" id="GO:1990904">
    <property type="term" value="C:ribonucleoprotein complex"/>
    <property type="evidence" value="ECO:0007669"/>
    <property type="project" value="UniProtKB-KW"/>
</dbReference>
<dbReference type="AlphaFoldDB" id="A0ABD2XGC7"/>
<dbReference type="GO" id="GO:0005739">
    <property type="term" value="C:mitochondrion"/>
    <property type="evidence" value="ECO:0007669"/>
    <property type="project" value="UniProtKB-SubCell"/>
</dbReference>
<organism evidence="8 9">
    <name type="scientific">Trichogramma kaykai</name>
    <dbReference type="NCBI Taxonomy" id="54128"/>
    <lineage>
        <taxon>Eukaryota</taxon>
        <taxon>Metazoa</taxon>
        <taxon>Ecdysozoa</taxon>
        <taxon>Arthropoda</taxon>
        <taxon>Hexapoda</taxon>
        <taxon>Insecta</taxon>
        <taxon>Pterygota</taxon>
        <taxon>Neoptera</taxon>
        <taxon>Endopterygota</taxon>
        <taxon>Hymenoptera</taxon>
        <taxon>Apocrita</taxon>
        <taxon>Proctotrupomorpha</taxon>
        <taxon>Chalcidoidea</taxon>
        <taxon>Trichogrammatidae</taxon>
        <taxon>Trichogramma</taxon>
    </lineage>
</organism>
<evidence type="ECO:0000256" key="7">
    <source>
        <dbReference type="ARBA" id="ARBA00035192"/>
    </source>
</evidence>
<keyword evidence="6" id="KW-0687">Ribonucleoprotein</keyword>
<comment type="similarity">
    <text evidence="2">Belongs to the mitochondrion-specific ribosomal protein mL40 family.</text>
</comment>
<evidence type="ECO:0000256" key="1">
    <source>
        <dbReference type="ARBA" id="ARBA00004173"/>
    </source>
</evidence>
<sequence>MYNFGIVSAFSKHFLSNVLVPSRSVFTNSPLNLNVTSVLYAEPLKKKKRMDPAIIRAREERRKKKLEKFIRRLEKHAQQLKPIAEQEIPIHMKDALAEGKIVVPEPTPEEKEEKFFVLKDWTRFKTREHRTTLKLINQLVGEKEKFLEELKKESPEKYEEAIQLNPNILPLSIKGPTHSPPIENYDAPDGEYYDITRKYLGET</sequence>
<dbReference type="InterPro" id="IPR039145">
    <property type="entry name" value="Ribosomal_mL40_metazoa/plant"/>
</dbReference>
<keyword evidence="4" id="KW-0689">Ribosomal protein</keyword>
<evidence type="ECO:0000256" key="4">
    <source>
        <dbReference type="ARBA" id="ARBA00022980"/>
    </source>
</evidence>
<keyword evidence="3" id="KW-0809">Transit peptide</keyword>
<accession>A0ABD2XGC7</accession>
<evidence type="ECO:0000256" key="3">
    <source>
        <dbReference type="ARBA" id="ARBA00022946"/>
    </source>
</evidence>
<dbReference type="InterPro" id="IPR019192">
    <property type="entry name" value="Ribosomal_mL40"/>
</dbReference>
<dbReference type="EMBL" id="JBJJXI010000026">
    <property type="protein sequence ID" value="KAL3404296.1"/>
    <property type="molecule type" value="Genomic_DNA"/>
</dbReference>
<dbReference type="Gene3D" id="6.10.250.3440">
    <property type="match status" value="1"/>
</dbReference>
<evidence type="ECO:0000256" key="5">
    <source>
        <dbReference type="ARBA" id="ARBA00023128"/>
    </source>
</evidence>
<dbReference type="GO" id="GO:0005840">
    <property type="term" value="C:ribosome"/>
    <property type="evidence" value="ECO:0007669"/>
    <property type="project" value="UniProtKB-KW"/>
</dbReference>
<evidence type="ECO:0000313" key="8">
    <source>
        <dbReference type="EMBL" id="KAL3404296.1"/>
    </source>
</evidence>
<evidence type="ECO:0000313" key="9">
    <source>
        <dbReference type="Proteomes" id="UP001627154"/>
    </source>
</evidence>
<dbReference type="PANTHER" id="PTHR13359">
    <property type="entry name" value="39S RIBOSOMAL PROTEIN L40, MITOCHONDRIAL"/>
    <property type="match status" value="1"/>
</dbReference>
<dbReference type="Proteomes" id="UP001627154">
    <property type="component" value="Unassembled WGS sequence"/>
</dbReference>
<proteinExistence type="inferred from homology"/>
<protein>
    <recommendedName>
        <fullName evidence="7">Large ribosomal subunit protein mL40</fullName>
    </recommendedName>
</protein>
<dbReference type="Pfam" id="PF09812">
    <property type="entry name" value="MRP-L28"/>
    <property type="match status" value="1"/>
</dbReference>
<comment type="subcellular location">
    <subcellularLocation>
        <location evidence="1">Mitochondrion</location>
    </subcellularLocation>
</comment>
<keyword evidence="9" id="KW-1185">Reference proteome</keyword>
<evidence type="ECO:0000256" key="2">
    <source>
        <dbReference type="ARBA" id="ARBA00009360"/>
    </source>
</evidence>
<comment type="caution">
    <text evidence="8">The sequence shown here is derived from an EMBL/GenBank/DDBJ whole genome shotgun (WGS) entry which is preliminary data.</text>
</comment>
<evidence type="ECO:0000256" key="6">
    <source>
        <dbReference type="ARBA" id="ARBA00023274"/>
    </source>
</evidence>
<keyword evidence="5" id="KW-0496">Mitochondrion</keyword>
<dbReference type="PANTHER" id="PTHR13359:SF2">
    <property type="entry name" value="LARGE RIBOSOMAL SUBUNIT PROTEIN ML40"/>
    <property type="match status" value="1"/>
</dbReference>
<name>A0ABD2XGC7_9HYME</name>
<reference evidence="8 9" key="1">
    <citation type="journal article" date="2024" name="bioRxiv">
        <title>A reference genome for Trichogramma kaykai: A tiny desert-dwelling parasitoid wasp with competing sex-ratio distorters.</title>
        <authorList>
            <person name="Culotta J."/>
            <person name="Lindsey A.R."/>
        </authorList>
    </citation>
    <scope>NUCLEOTIDE SEQUENCE [LARGE SCALE GENOMIC DNA]</scope>
    <source>
        <strain evidence="8 9">KSX58</strain>
    </source>
</reference>